<sequence>MDEKITSLTELPLDILVLVFPYLDAKSFLALCGTCKAFHQDSIRLDSAYWAHQTRSTFRVPNQPVVQSDGARWQKLYRRLLTQSRVYTWGSNSNHRLGHSYDPVFAPGHHIGGMRLAHRRGQVRSYTPKEMDNTRELGIIADLQCGHVHSCGEEGWSTTVLTSNGTLHTAGVLNGEHWTGEDGRLQALSFPAIYANDVAHHEPTIAIRQFSAGRSHILALSDSGRIWAWSDASQPAMHIKFVNVDLAEVRKSSNRSSTNEESNYGHVRQVVAGWSCSSAYIHGTGIVLWGPVRSAYDGETDTMLVYENFEIPRTGYQRARGATRESDEDRILGQEVGVVMNYIILENFVVFVTDIGKVFCARLEESNTTEDILELRALENQDGNALDVQGSFRRFAVFKGGEVIIVHQDYLDECWDARITNPEQTGIQGLKKIPALQHNGVISVAFGDYHFHALHSSGKITSYGNELQSCGALGLGGDGGPTGRLRGFDFQGQLRTSSLVPHAYTHGRQIWFRPEQNMWLKVMDQGGKDYEEVKERKELFNADRNVQGEVSEWVEQEGRAWDKEKGEDGLGAFFALRVSAAGWHSGAVVLVNEDLERRDVYDWENSTFPRLKLSDGTEMPGSKDFDEWREGIPNWELDVEV</sequence>
<proteinExistence type="predicted"/>
<name>A0A2V1DMY1_9PLEO</name>
<protein>
    <submittedName>
        <fullName evidence="3">RCC1/BLIP-II</fullName>
    </submittedName>
</protein>
<dbReference type="CDD" id="cd09917">
    <property type="entry name" value="F-box_SF"/>
    <property type="match status" value="1"/>
</dbReference>
<gene>
    <name evidence="3" type="ORF">DM02DRAFT_529005</name>
</gene>
<organism evidence="3 4">
    <name type="scientific">Periconia macrospinosa</name>
    <dbReference type="NCBI Taxonomy" id="97972"/>
    <lineage>
        <taxon>Eukaryota</taxon>
        <taxon>Fungi</taxon>
        <taxon>Dikarya</taxon>
        <taxon>Ascomycota</taxon>
        <taxon>Pezizomycotina</taxon>
        <taxon>Dothideomycetes</taxon>
        <taxon>Pleosporomycetidae</taxon>
        <taxon>Pleosporales</taxon>
        <taxon>Massarineae</taxon>
        <taxon>Periconiaceae</taxon>
        <taxon>Periconia</taxon>
    </lineage>
</organism>
<dbReference type="Pfam" id="PF13540">
    <property type="entry name" value="RCC1_2"/>
    <property type="match status" value="1"/>
</dbReference>
<dbReference type="Gene3D" id="2.130.10.30">
    <property type="entry name" value="Regulator of chromosome condensation 1/beta-lactamase-inhibitor protein II"/>
    <property type="match status" value="1"/>
</dbReference>
<evidence type="ECO:0000256" key="1">
    <source>
        <dbReference type="ARBA" id="ARBA00022737"/>
    </source>
</evidence>
<dbReference type="Proteomes" id="UP000244855">
    <property type="component" value="Unassembled WGS sequence"/>
</dbReference>
<dbReference type="InterPro" id="IPR001810">
    <property type="entry name" value="F-box_dom"/>
</dbReference>
<dbReference type="InterPro" id="IPR036047">
    <property type="entry name" value="F-box-like_dom_sf"/>
</dbReference>
<dbReference type="PROSITE" id="PS50181">
    <property type="entry name" value="FBOX"/>
    <property type="match status" value="1"/>
</dbReference>
<reference evidence="3 4" key="1">
    <citation type="journal article" date="2018" name="Sci. Rep.">
        <title>Comparative genomics provides insights into the lifestyle and reveals functional heterogeneity of dark septate endophytic fungi.</title>
        <authorList>
            <person name="Knapp D.G."/>
            <person name="Nemeth J.B."/>
            <person name="Barry K."/>
            <person name="Hainaut M."/>
            <person name="Henrissat B."/>
            <person name="Johnson J."/>
            <person name="Kuo A."/>
            <person name="Lim J.H.P."/>
            <person name="Lipzen A."/>
            <person name="Nolan M."/>
            <person name="Ohm R.A."/>
            <person name="Tamas L."/>
            <person name="Grigoriev I.V."/>
            <person name="Spatafora J.W."/>
            <person name="Nagy L.G."/>
            <person name="Kovacs G.M."/>
        </authorList>
    </citation>
    <scope>NUCLEOTIDE SEQUENCE [LARGE SCALE GENOMIC DNA]</scope>
    <source>
        <strain evidence="3 4">DSE2036</strain>
    </source>
</reference>
<dbReference type="InterPro" id="IPR009091">
    <property type="entry name" value="RCC1/BLIP-II"/>
</dbReference>
<feature type="domain" description="F-box" evidence="2">
    <location>
        <begin position="5"/>
        <end position="53"/>
    </location>
</feature>
<dbReference type="InterPro" id="IPR051210">
    <property type="entry name" value="Ub_ligase/GEF_domain"/>
</dbReference>
<dbReference type="PROSITE" id="PS00626">
    <property type="entry name" value="RCC1_2"/>
    <property type="match status" value="1"/>
</dbReference>
<dbReference type="PANTHER" id="PTHR22870">
    <property type="entry name" value="REGULATOR OF CHROMOSOME CONDENSATION"/>
    <property type="match status" value="1"/>
</dbReference>
<dbReference type="EMBL" id="KZ805392">
    <property type="protein sequence ID" value="PVH99450.1"/>
    <property type="molecule type" value="Genomic_DNA"/>
</dbReference>
<dbReference type="Pfam" id="PF12937">
    <property type="entry name" value="F-box-like"/>
    <property type="match status" value="1"/>
</dbReference>
<accession>A0A2V1DMY1</accession>
<dbReference type="SUPFAM" id="SSF50985">
    <property type="entry name" value="RCC1/BLIP-II"/>
    <property type="match status" value="1"/>
</dbReference>
<evidence type="ECO:0000259" key="2">
    <source>
        <dbReference type="PROSITE" id="PS50181"/>
    </source>
</evidence>
<evidence type="ECO:0000313" key="4">
    <source>
        <dbReference type="Proteomes" id="UP000244855"/>
    </source>
</evidence>
<keyword evidence="1" id="KW-0677">Repeat</keyword>
<keyword evidence="4" id="KW-1185">Reference proteome</keyword>
<dbReference type="OrthoDB" id="61110at2759"/>
<evidence type="ECO:0000313" key="3">
    <source>
        <dbReference type="EMBL" id="PVH99450.1"/>
    </source>
</evidence>
<dbReference type="PANTHER" id="PTHR22870:SF408">
    <property type="entry name" value="OS09G0560450 PROTEIN"/>
    <property type="match status" value="1"/>
</dbReference>
<dbReference type="AlphaFoldDB" id="A0A2V1DMY1"/>
<dbReference type="InterPro" id="IPR000408">
    <property type="entry name" value="Reg_chr_condens"/>
</dbReference>
<dbReference type="STRING" id="97972.A0A2V1DMY1"/>
<dbReference type="SUPFAM" id="SSF81383">
    <property type="entry name" value="F-box domain"/>
    <property type="match status" value="1"/>
</dbReference>